<evidence type="ECO:0000313" key="1">
    <source>
        <dbReference type="EMBL" id="KAB2953609.1"/>
    </source>
</evidence>
<evidence type="ECO:0000313" key="2">
    <source>
        <dbReference type="Proteomes" id="UP000468766"/>
    </source>
</evidence>
<dbReference type="AlphaFoldDB" id="A0A6I0EVK2"/>
<proteinExistence type="predicted"/>
<comment type="caution">
    <text evidence="1">The sequence shown here is derived from an EMBL/GenBank/DDBJ whole genome shotgun (WGS) entry which is preliminary data.</text>
</comment>
<protein>
    <submittedName>
        <fullName evidence="1">Uncharacterized protein</fullName>
    </submittedName>
</protein>
<organism evidence="1 2">
    <name type="scientific">Heliorestis acidaminivorans</name>
    <dbReference type="NCBI Taxonomy" id="553427"/>
    <lineage>
        <taxon>Bacteria</taxon>
        <taxon>Bacillati</taxon>
        <taxon>Bacillota</taxon>
        <taxon>Clostridia</taxon>
        <taxon>Eubacteriales</taxon>
        <taxon>Heliobacteriaceae</taxon>
        <taxon>Heliorestis</taxon>
    </lineage>
</organism>
<dbReference type="RefSeq" id="WP_151618441.1">
    <property type="nucleotide sequence ID" value="NZ_WBXO01000002.1"/>
</dbReference>
<keyword evidence="2" id="KW-1185">Reference proteome</keyword>
<name>A0A6I0EVK2_9FIRM</name>
<gene>
    <name evidence="1" type="ORF">F9B85_03015</name>
</gene>
<reference evidence="1 2" key="1">
    <citation type="submission" date="2019-10" db="EMBL/GenBank/DDBJ databases">
        <title>Whole-genome sequence of the extremophile Heliorestis acidaminivorans DSM 24790.</title>
        <authorList>
            <person name="Kyndt J.A."/>
            <person name="Meyer T.E."/>
        </authorList>
    </citation>
    <scope>NUCLEOTIDE SEQUENCE [LARGE SCALE GENOMIC DNA]</scope>
    <source>
        <strain evidence="1 2">DSM 24790</strain>
    </source>
</reference>
<dbReference type="EMBL" id="WBXO01000002">
    <property type="protein sequence ID" value="KAB2953609.1"/>
    <property type="molecule type" value="Genomic_DNA"/>
</dbReference>
<sequence>MPIPSQVELVDFKNVAEDFLEVAIRKKEVIIKRGDHMEKKKEELLIHLEVLQRALATLEEALIQSCHSRTSI</sequence>
<accession>A0A6I0EVK2</accession>
<dbReference type="Proteomes" id="UP000468766">
    <property type="component" value="Unassembled WGS sequence"/>
</dbReference>